<comment type="caution">
    <text evidence="8">The sequence shown here is derived from an EMBL/GenBank/DDBJ whole genome shotgun (WGS) entry which is preliminary data.</text>
</comment>
<gene>
    <name evidence="8" type="ORF">K450DRAFT_242575</name>
</gene>
<dbReference type="GO" id="GO:0000978">
    <property type="term" value="F:RNA polymerase II cis-regulatory region sequence-specific DNA binding"/>
    <property type="evidence" value="ECO:0007669"/>
    <property type="project" value="TreeGrafter"/>
</dbReference>
<evidence type="ECO:0000256" key="1">
    <source>
        <dbReference type="ARBA" id="ARBA00023015"/>
    </source>
</evidence>
<feature type="domain" description="Myb-like" evidence="6">
    <location>
        <begin position="481"/>
        <end position="532"/>
    </location>
</feature>
<feature type="compositionally biased region" description="Polar residues" evidence="5">
    <location>
        <begin position="1"/>
        <end position="10"/>
    </location>
</feature>
<feature type="compositionally biased region" description="Basic residues" evidence="5">
    <location>
        <begin position="641"/>
        <end position="650"/>
    </location>
</feature>
<reference evidence="8" key="2">
    <citation type="journal article" date="2022" name="Proc. Natl. Acad. Sci. U.S.A.">
        <title>Diploid-dominant life cycles characterize the early evolution of Fungi.</title>
        <authorList>
            <person name="Amses K.R."/>
            <person name="Simmons D.R."/>
            <person name="Longcore J.E."/>
            <person name="Mondo S.J."/>
            <person name="Seto K."/>
            <person name="Jeronimo G.H."/>
            <person name="Bonds A.E."/>
            <person name="Quandt C.A."/>
            <person name="Davis W.J."/>
            <person name="Chang Y."/>
            <person name="Federici B.A."/>
            <person name="Kuo A."/>
            <person name="LaButti K."/>
            <person name="Pangilinan J."/>
            <person name="Andreopoulos W."/>
            <person name="Tritt A."/>
            <person name="Riley R."/>
            <person name="Hundley H."/>
            <person name="Johnson J."/>
            <person name="Lipzen A."/>
            <person name="Barry K."/>
            <person name="Lang B.F."/>
            <person name="Cuomo C.A."/>
            <person name="Buchler N.E."/>
            <person name="Grigoriev I.V."/>
            <person name="Spatafora J.W."/>
            <person name="Stajich J.E."/>
            <person name="James T.Y."/>
        </authorList>
    </citation>
    <scope>NUCLEOTIDE SEQUENCE</scope>
    <source>
        <strain evidence="8">AG</strain>
    </source>
</reference>
<feature type="region of interest" description="Disordered" evidence="5">
    <location>
        <begin position="1"/>
        <end position="28"/>
    </location>
</feature>
<dbReference type="PROSITE" id="PS51294">
    <property type="entry name" value="HTH_MYB"/>
    <property type="match status" value="1"/>
</dbReference>
<dbReference type="SUPFAM" id="SSF46689">
    <property type="entry name" value="Homeodomain-like"/>
    <property type="match status" value="1"/>
</dbReference>
<feature type="region of interest" description="Disordered" evidence="5">
    <location>
        <begin position="129"/>
        <end position="153"/>
    </location>
</feature>
<keyword evidence="3" id="KW-0804">Transcription</keyword>
<keyword evidence="9" id="KW-1185">Reference proteome</keyword>
<evidence type="ECO:0000313" key="8">
    <source>
        <dbReference type="EMBL" id="KAI8579304.1"/>
    </source>
</evidence>
<dbReference type="InterPro" id="IPR009057">
    <property type="entry name" value="Homeodomain-like_sf"/>
</dbReference>
<dbReference type="SMART" id="SM00717">
    <property type="entry name" value="SANT"/>
    <property type="match status" value="1"/>
</dbReference>
<dbReference type="AlphaFoldDB" id="A0AAD5E9T4"/>
<evidence type="ECO:0000256" key="4">
    <source>
        <dbReference type="ARBA" id="ARBA00023242"/>
    </source>
</evidence>
<protein>
    <submittedName>
        <fullName evidence="8">Uncharacterized protein</fullName>
    </submittedName>
</protein>
<evidence type="ECO:0000259" key="6">
    <source>
        <dbReference type="PROSITE" id="PS50090"/>
    </source>
</evidence>
<dbReference type="EMBL" id="MU620921">
    <property type="protein sequence ID" value="KAI8579304.1"/>
    <property type="molecule type" value="Genomic_DNA"/>
</dbReference>
<feature type="compositionally biased region" description="Basic and acidic residues" evidence="5">
    <location>
        <begin position="420"/>
        <end position="429"/>
    </location>
</feature>
<dbReference type="PROSITE" id="PS50090">
    <property type="entry name" value="MYB_LIKE"/>
    <property type="match status" value="1"/>
</dbReference>
<feature type="region of interest" description="Disordered" evidence="5">
    <location>
        <begin position="399"/>
        <end position="431"/>
    </location>
</feature>
<keyword evidence="2" id="KW-0238">DNA-binding</keyword>
<dbReference type="GO" id="GO:0001006">
    <property type="term" value="F:RNA polymerase III type 3 promoter sequence-specific DNA binding"/>
    <property type="evidence" value="ECO:0007669"/>
    <property type="project" value="TreeGrafter"/>
</dbReference>
<reference evidence="8" key="1">
    <citation type="submission" date="2021-06" db="EMBL/GenBank/DDBJ databases">
        <authorList>
            <consortium name="DOE Joint Genome Institute"/>
            <person name="Mondo S.J."/>
            <person name="Amses K.R."/>
            <person name="Simmons D.R."/>
            <person name="Longcore J.E."/>
            <person name="Seto K."/>
            <person name="Alves G.H."/>
            <person name="Bonds A.E."/>
            <person name="Quandt C.A."/>
            <person name="Davis W.J."/>
            <person name="Chang Y."/>
            <person name="Letcher P.M."/>
            <person name="Powell M.J."/>
            <person name="Kuo A."/>
            <person name="Labutti K."/>
            <person name="Pangilinan J."/>
            <person name="Andreopoulos W."/>
            <person name="Tritt A."/>
            <person name="Riley R."/>
            <person name="Hundley H."/>
            <person name="Johnson J."/>
            <person name="Lipzen A."/>
            <person name="Barry K."/>
            <person name="Berbee M.L."/>
            <person name="Buchler N.E."/>
            <person name="Grigoriev I.V."/>
            <person name="Spatafora J.W."/>
            <person name="Stajich J.E."/>
            <person name="James T.Y."/>
        </authorList>
    </citation>
    <scope>NUCLEOTIDE SEQUENCE</scope>
    <source>
        <strain evidence="8">AG</strain>
    </source>
</reference>
<evidence type="ECO:0000256" key="2">
    <source>
        <dbReference type="ARBA" id="ARBA00023125"/>
    </source>
</evidence>
<evidence type="ECO:0000256" key="3">
    <source>
        <dbReference type="ARBA" id="ARBA00023163"/>
    </source>
</evidence>
<name>A0AAD5E9T4_UMBRA</name>
<organism evidence="8 9">
    <name type="scientific">Umbelopsis ramanniana AG</name>
    <dbReference type="NCBI Taxonomy" id="1314678"/>
    <lineage>
        <taxon>Eukaryota</taxon>
        <taxon>Fungi</taxon>
        <taxon>Fungi incertae sedis</taxon>
        <taxon>Mucoromycota</taxon>
        <taxon>Mucoromycotina</taxon>
        <taxon>Umbelopsidomycetes</taxon>
        <taxon>Umbelopsidales</taxon>
        <taxon>Umbelopsidaceae</taxon>
        <taxon>Umbelopsis</taxon>
    </lineage>
</organism>
<keyword evidence="4" id="KW-0539">Nucleus</keyword>
<dbReference type="CDD" id="cd00167">
    <property type="entry name" value="SANT"/>
    <property type="match status" value="1"/>
</dbReference>
<dbReference type="InterPro" id="IPR051575">
    <property type="entry name" value="Myb-like_DNA-bd"/>
</dbReference>
<feature type="region of interest" description="Disordered" evidence="5">
    <location>
        <begin position="66"/>
        <end position="112"/>
    </location>
</feature>
<dbReference type="Proteomes" id="UP001206595">
    <property type="component" value="Unassembled WGS sequence"/>
</dbReference>
<proteinExistence type="predicted"/>
<feature type="compositionally biased region" description="Low complexity" evidence="5">
    <location>
        <begin position="103"/>
        <end position="112"/>
    </location>
</feature>
<dbReference type="GO" id="GO:0042795">
    <property type="term" value="P:snRNA transcription by RNA polymerase II"/>
    <property type="evidence" value="ECO:0007669"/>
    <property type="project" value="TreeGrafter"/>
</dbReference>
<dbReference type="GO" id="GO:0042796">
    <property type="term" value="P:snRNA transcription by RNA polymerase III"/>
    <property type="evidence" value="ECO:0007669"/>
    <property type="project" value="TreeGrafter"/>
</dbReference>
<feature type="region of interest" description="Disordered" evidence="5">
    <location>
        <begin position="556"/>
        <end position="650"/>
    </location>
</feature>
<keyword evidence="1" id="KW-0805">Transcription regulation</keyword>
<feature type="compositionally biased region" description="Polar residues" evidence="5">
    <location>
        <begin position="80"/>
        <end position="99"/>
    </location>
</feature>
<evidence type="ECO:0000313" key="9">
    <source>
        <dbReference type="Proteomes" id="UP001206595"/>
    </source>
</evidence>
<dbReference type="GeneID" id="75914626"/>
<dbReference type="InterPro" id="IPR017930">
    <property type="entry name" value="Myb_dom"/>
</dbReference>
<dbReference type="Pfam" id="PF00249">
    <property type="entry name" value="Myb_DNA-binding"/>
    <property type="match status" value="1"/>
</dbReference>
<evidence type="ECO:0000259" key="7">
    <source>
        <dbReference type="PROSITE" id="PS51294"/>
    </source>
</evidence>
<dbReference type="Gene3D" id="1.10.10.60">
    <property type="entry name" value="Homeodomain-like"/>
    <property type="match status" value="1"/>
</dbReference>
<dbReference type="RefSeq" id="XP_051444308.1">
    <property type="nucleotide sequence ID" value="XM_051589281.1"/>
</dbReference>
<feature type="compositionally biased region" description="Polar residues" evidence="5">
    <location>
        <begin position="611"/>
        <end position="622"/>
    </location>
</feature>
<dbReference type="GO" id="GO:0019185">
    <property type="term" value="C:snRNA-activating protein complex"/>
    <property type="evidence" value="ECO:0007669"/>
    <property type="project" value="TreeGrafter"/>
</dbReference>
<evidence type="ECO:0000256" key="5">
    <source>
        <dbReference type="SAM" id="MobiDB-lite"/>
    </source>
</evidence>
<accession>A0AAD5E9T4</accession>
<dbReference type="PANTHER" id="PTHR46621">
    <property type="entry name" value="SNRNA-ACTIVATING PROTEIN COMPLEX SUBUNIT 4"/>
    <property type="match status" value="1"/>
</dbReference>
<dbReference type="PANTHER" id="PTHR46621:SF1">
    <property type="entry name" value="SNRNA-ACTIVATING PROTEIN COMPLEX SUBUNIT 4"/>
    <property type="match status" value="1"/>
</dbReference>
<sequence>MASNINSANRLHSPAVAPPDINYSPRADVSSSQHLNHIFGAVRKQIEQWGDQAKWKIDLVLLENADGSTPQPESPAPNIGPTSSVSARQMPNSPLTSENGPRPSSSQQSTPTVFNQAIKRSAFQQQYPPQYAMPPMQHGLPTAYRPPIIEPPYASTADPNYPMRPPFLLTEADINRIHHLDDAKQKLRECVERINLLDGIARSQAEQIFHLSRGTSDRNLALETMRKIYLMNEHEQALRHSVETKMFQKDIRILAQKLKKAYAKVRLIESADISTKSNDVDRETLLHDRKALLRKLRLSEMRSATKDVELDILSREYQKIMYNRDTPELRPVSLRGSKADSQARRGDIQYLLQQGYSPVMRHDTPPLAKQRSGLDDLGIVANQMLTDMDKSDIKEKAPITTEPLPMTKGNTSRRVPSHMSSRDEKRSQRSIDSATALVSMPTALFPESMAQPGDSTKNLNVANRSPAGNLNQTSSLWERRRSGSIHAKWSQEEDDMLRACVARFGNNDWEKVASDIPNRSYHQCRQRWIQLTEEEKMSRSSMDASHSPAISNLLTQQQPSLGSPSPPRSAAQDDEPRTPPHQVQYGPTHEMPLKPYEPYSTNLQEKHPQYAPSSLNRQQTLPTPHDNHSGLYRPPSPIATPKKRKIETMP</sequence>
<feature type="domain" description="HTH myb-type" evidence="7">
    <location>
        <begin position="486"/>
        <end position="536"/>
    </location>
</feature>
<dbReference type="InterPro" id="IPR001005">
    <property type="entry name" value="SANT/Myb"/>
</dbReference>